<evidence type="ECO:0000313" key="1">
    <source>
        <dbReference type="EMBL" id="ASF00110.1"/>
    </source>
</evidence>
<protein>
    <recommendedName>
        <fullName evidence="2">Terminase small subunit</fullName>
    </recommendedName>
</protein>
<organism evidence="1">
    <name type="scientific">uncultured virus</name>
    <dbReference type="NCBI Taxonomy" id="340016"/>
    <lineage>
        <taxon>Viruses</taxon>
        <taxon>environmental samples</taxon>
    </lineage>
</organism>
<accession>A0A218MLE9</accession>
<reference evidence="1" key="2">
    <citation type="journal article" date="2017" name="Nat. Commun.">
        <title>Single-virus genomics reveals hidden cosmopolitan and abundant viruses.</title>
        <authorList>
            <person name="Martinez-Hernandez F."/>
            <person name="Fornas O."/>
            <person name="Lluesma Gomez M."/>
            <person name="Bolduc B."/>
            <person name="de la Cruz Pena M.J."/>
            <person name="Martinez J.M."/>
            <person name="Anton J."/>
            <person name="Gasol J.M."/>
            <person name="Rosselli R."/>
            <person name="Rodriguez-Valera F."/>
            <person name="Sullivan M.B."/>
            <person name="Acinas S.G."/>
            <person name="Martinez-Garcia M."/>
        </authorList>
    </citation>
    <scope>NUCLEOTIDE SEQUENCE</scope>
</reference>
<reference evidence="1" key="1">
    <citation type="submission" date="2016-10" db="EMBL/GenBank/DDBJ databases">
        <authorList>
            <person name="Varghese N."/>
        </authorList>
    </citation>
    <scope>NUCLEOTIDE SEQUENCE</scope>
</reference>
<evidence type="ECO:0008006" key="2">
    <source>
        <dbReference type="Google" id="ProtNLM"/>
    </source>
</evidence>
<sequence>MARQLTEKQQKLLAVLFDEAGGDLVTAKKLAGYSDASSTTEVMRGIKEEILEATQDYMARNAPRAAVAIAGGLIDPTELGIRDKLAAAKELLDRTGLVKTEKMQVEATGGVMLMPPKEKGNE</sequence>
<proteinExistence type="predicted"/>
<dbReference type="EMBL" id="KY052814">
    <property type="protein sequence ID" value="ASF00110.1"/>
    <property type="molecule type" value="Genomic_DNA"/>
</dbReference>
<name>A0A218MLE9_9VIRU</name>